<dbReference type="Gene3D" id="3.40.50.720">
    <property type="entry name" value="NAD(P)-binding Rossmann-like Domain"/>
    <property type="match status" value="1"/>
</dbReference>
<evidence type="ECO:0000256" key="5">
    <source>
        <dbReference type="ARBA" id="ARBA00048200"/>
    </source>
</evidence>
<dbReference type="InterPro" id="IPR005913">
    <property type="entry name" value="dTDP_dehydrorham_reduct"/>
</dbReference>
<dbReference type="EMBL" id="AZHX01001592">
    <property type="protein sequence ID" value="ETX01717.1"/>
    <property type="molecule type" value="Genomic_DNA"/>
</dbReference>
<evidence type="ECO:0000256" key="6">
    <source>
        <dbReference type="RuleBase" id="RU364082"/>
    </source>
</evidence>
<comment type="pathway">
    <text evidence="1 6">Carbohydrate biosynthesis; dTDP-L-rhamnose biosynthesis.</text>
</comment>
<evidence type="ECO:0000259" key="7">
    <source>
        <dbReference type="Pfam" id="PF04321"/>
    </source>
</evidence>
<dbReference type="PANTHER" id="PTHR10491">
    <property type="entry name" value="DTDP-4-DEHYDRORHAMNOSE REDUCTASE"/>
    <property type="match status" value="1"/>
</dbReference>
<dbReference type="AlphaFoldDB" id="W4LWG9"/>
<dbReference type="Proteomes" id="UP000019140">
    <property type="component" value="Unassembled WGS sequence"/>
</dbReference>
<evidence type="ECO:0000256" key="1">
    <source>
        <dbReference type="ARBA" id="ARBA00004781"/>
    </source>
</evidence>
<dbReference type="SUPFAM" id="SSF51735">
    <property type="entry name" value="NAD(P)-binding Rossmann-fold domains"/>
    <property type="match status" value="1"/>
</dbReference>
<feature type="domain" description="RmlD-like substrate binding" evidence="7">
    <location>
        <begin position="5"/>
        <end position="176"/>
    </location>
</feature>
<evidence type="ECO:0000256" key="3">
    <source>
        <dbReference type="ARBA" id="ARBA00012929"/>
    </source>
</evidence>
<keyword evidence="6" id="KW-0560">Oxidoreductase</keyword>
<reference evidence="8 9" key="1">
    <citation type="journal article" date="2014" name="Nature">
        <title>An environmental bacterial taxon with a large and distinct metabolic repertoire.</title>
        <authorList>
            <person name="Wilson M.C."/>
            <person name="Mori T."/>
            <person name="Ruckert C."/>
            <person name="Uria A.R."/>
            <person name="Helf M.J."/>
            <person name="Takada K."/>
            <person name="Gernert C."/>
            <person name="Steffens U.A."/>
            <person name="Heycke N."/>
            <person name="Schmitt S."/>
            <person name="Rinke C."/>
            <person name="Helfrich E.J."/>
            <person name="Brachmann A.O."/>
            <person name="Gurgui C."/>
            <person name="Wakimoto T."/>
            <person name="Kracht M."/>
            <person name="Crusemann M."/>
            <person name="Hentschel U."/>
            <person name="Abe I."/>
            <person name="Matsunaga S."/>
            <person name="Kalinowski J."/>
            <person name="Takeyama H."/>
            <person name="Piel J."/>
        </authorList>
    </citation>
    <scope>NUCLEOTIDE SEQUENCE [LARGE SCALE GENOMIC DNA]</scope>
    <source>
        <strain evidence="9">TSY2</strain>
    </source>
</reference>
<gene>
    <name evidence="8" type="ORF">ETSY2_36730</name>
</gene>
<name>W4LWG9_9BACT</name>
<dbReference type="GO" id="GO:0019305">
    <property type="term" value="P:dTDP-rhamnose biosynthetic process"/>
    <property type="evidence" value="ECO:0007669"/>
    <property type="project" value="UniProtKB-UniPathway"/>
</dbReference>
<keyword evidence="9" id="KW-1185">Reference proteome</keyword>
<dbReference type="InterPro" id="IPR029903">
    <property type="entry name" value="RmlD-like-bd"/>
</dbReference>
<proteinExistence type="inferred from homology"/>
<organism evidence="8 9">
    <name type="scientific">Candidatus Entotheonella gemina</name>
    <dbReference type="NCBI Taxonomy" id="1429439"/>
    <lineage>
        <taxon>Bacteria</taxon>
        <taxon>Pseudomonadati</taxon>
        <taxon>Nitrospinota/Tectimicrobiota group</taxon>
        <taxon>Candidatus Tectimicrobiota</taxon>
        <taxon>Candidatus Entotheonellia</taxon>
        <taxon>Candidatus Entotheonellales</taxon>
        <taxon>Candidatus Entotheonellaceae</taxon>
        <taxon>Candidatus Entotheonella</taxon>
    </lineage>
</organism>
<comment type="function">
    <text evidence="6">Catalyzes the reduction of dTDP-6-deoxy-L-lyxo-4-hexulose to yield dTDP-L-rhamnose.</text>
</comment>
<protein>
    <recommendedName>
        <fullName evidence="4 6">dTDP-4-dehydrorhamnose reductase</fullName>
        <ecNumber evidence="3 6">1.1.1.133</ecNumber>
    </recommendedName>
</protein>
<dbReference type="HOGENOM" id="CLU_1465678_0_0_7"/>
<dbReference type="PANTHER" id="PTHR10491:SF4">
    <property type="entry name" value="METHIONINE ADENOSYLTRANSFERASE 2 SUBUNIT BETA"/>
    <property type="match status" value="1"/>
</dbReference>
<evidence type="ECO:0000313" key="8">
    <source>
        <dbReference type="EMBL" id="ETX01717.1"/>
    </source>
</evidence>
<dbReference type="Pfam" id="PF04321">
    <property type="entry name" value="RmlD_sub_bind"/>
    <property type="match status" value="1"/>
</dbReference>
<comment type="similarity">
    <text evidence="2 6">Belongs to the dTDP-4-dehydrorhamnose reductase family.</text>
</comment>
<keyword evidence="6" id="KW-0521">NADP</keyword>
<dbReference type="EC" id="1.1.1.133" evidence="3 6"/>
<accession>W4LWG9</accession>
<comment type="catalytic activity">
    <reaction evidence="5">
        <text>dTDP-beta-L-rhamnose + NADP(+) = dTDP-4-dehydro-beta-L-rhamnose + NADPH + H(+)</text>
        <dbReference type="Rhea" id="RHEA:21796"/>
        <dbReference type="ChEBI" id="CHEBI:15378"/>
        <dbReference type="ChEBI" id="CHEBI:57510"/>
        <dbReference type="ChEBI" id="CHEBI:57783"/>
        <dbReference type="ChEBI" id="CHEBI:58349"/>
        <dbReference type="ChEBI" id="CHEBI:62830"/>
        <dbReference type="EC" id="1.1.1.133"/>
    </reaction>
</comment>
<sequence>MIPKKILITGGAGMLATDLTEHFQSQRFYEPIALPRTALDITALDQVEAAFAAYAPDVVINTAALMVEECETSPESAYKTNTWGVRQLAQSCQRYHATFIQISSCGLFGDTIRAYHEYDSPVLKTVYAKTKQASEIFTAHFCEQYYVLRLGWLYGGQAQHRRNFVMARYREALNKPVLHSACDK</sequence>
<evidence type="ECO:0000313" key="9">
    <source>
        <dbReference type="Proteomes" id="UP000019140"/>
    </source>
</evidence>
<dbReference type="GO" id="GO:0005829">
    <property type="term" value="C:cytosol"/>
    <property type="evidence" value="ECO:0007669"/>
    <property type="project" value="TreeGrafter"/>
</dbReference>
<dbReference type="InterPro" id="IPR036291">
    <property type="entry name" value="NAD(P)-bd_dom_sf"/>
</dbReference>
<evidence type="ECO:0000256" key="2">
    <source>
        <dbReference type="ARBA" id="ARBA00010944"/>
    </source>
</evidence>
<dbReference type="GO" id="GO:0008831">
    <property type="term" value="F:dTDP-4-dehydrorhamnose reductase activity"/>
    <property type="evidence" value="ECO:0007669"/>
    <property type="project" value="UniProtKB-EC"/>
</dbReference>
<evidence type="ECO:0000256" key="4">
    <source>
        <dbReference type="ARBA" id="ARBA00017099"/>
    </source>
</evidence>
<comment type="caution">
    <text evidence="8">The sequence shown here is derived from an EMBL/GenBank/DDBJ whole genome shotgun (WGS) entry which is preliminary data.</text>
</comment>
<dbReference type="UniPathway" id="UPA00124"/>